<reference evidence="1 2" key="1">
    <citation type="submission" date="2018-06" db="EMBL/GenBank/DDBJ databases">
        <authorList>
            <consortium name="Pathogen Informatics"/>
            <person name="Doyle S."/>
        </authorList>
    </citation>
    <scope>NUCLEOTIDE SEQUENCE [LARGE SCALE GENOMIC DNA]</scope>
    <source>
        <strain evidence="1 2">NCTC13645</strain>
    </source>
</reference>
<dbReference type="EMBL" id="UHIV01000001">
    <property type="protein sequence ID" value="SUP52894.1"/>
    <property type="molecule type" value="Genomic_DNA"/>
</dbReference>
<dbReference type="Proteomes" id="UP000254621">
    <property type="component" value="Unassembled WGS sequence"/>
</dbReference>
<organism evidence="1 2">
    <name type="scientific">Weissella viridescens</name>
    <name type="common">Lactobacillus viridescens</name>
    <dbReference type="NCBI Taxonomy" id="1629"/>
    <lineage>
        <taxon>Bacteria</taxon>
        <taxon>Bacillati</taxon>
        <taxon>Bacillota</taxon>
        <taxon>Bacilli</taxon>
        <taxon>Lactobacillales</taxon>
        <taxon>Lactobacillaceae</taxon>
        <taxon>Weissella</taxon>
    </lineage>
</organism>
<gene>
    <name evidence="1" type="ORF">NCTC13645_00797</name>
</gene>
<protein>
    <submittedName>
        <fullName evidence="1">Uncharacterized protein</fullName>
    </submittedName>
</protein>
<name>A0A380NY06_WEIVI</name>
<accession>A0A380NY06</accession>
<sequence length="91" mass="9818">MDISKVGTATFNSEEIMHPMNISAIAINALAAAKTKGAVGAIFVWENLSPELSGKEILPFQNEFMDIPAVWTNAAQIDTLREMADSKPLSP</sequence>
<dbReference type="AlphaFoldDB" id="A0A380NY06"/>
<evidence type="ECO:0000313" key="1">
    <source>
        <dbReference type="EMBL" id="SUP52894.1"/>
    </source>
</evidence>
<evidence type="ECO:0000313" key="2">
    <source>
        <dbReference type="Proteomes" id="UP000254621"/>
    </source>
</evidence>
<proteinExistence type="predicted"/>